<protein>
    <submittedName>
        <fullName evidence="1">Uncharacterized protein</fullName>
    </submittedName>
</protein>
<gene>
    <name evidence="1" type="ORF">ACFQ4A_08095</name>
</gene>
<proteinExistence type="predicted"/>
<dbReference type="EMBL" id="JBHTNH010000016">
    <property type="protein sequence ID" value="MFD1361616.1"/>
    <property type="molecule type" value="Genomic_DNA"/>
</dbReference>
<name>A0ABW3ZTF8_9BACI</name>
<organism evidence="1 2">
    <name type="scientific">Lentibacillus salinarum</name>
    <dbReference type="NCBI Taxonomy" id="446820"/>
    <lineage>
        <taxon>Bacteria</taxon>
        <taxon>Bacillati</taxon>
        <taxon>Bacillota</taxon>
        <taxon>Bacilli</taxon>
        <taxon>Bacillales</taxon>
        <taxon>Bacillaceae</taxon>
        <taxon>Lentibacillus</taxon>
    </lineage>
</organism>
<keyword evidence="2" id="KW-1185">Reference proteome</keyword>
<sequence length="73" mass="8557">MVHSWNILSKFTRESLRVSLEWRLRSLELGAIPLEWRLCSLELSAIPLEWRLRSLELSAILLELMRTPHVTGC</sequence>
<evidence type="ECO:0000313" key="2">
    <source>
        <dbReference type="Proteomes" id="UP001597178"/>
    </source>
</evidence>
<comment type="caution">
    <text evidence="1">The sequence shown here is derived from an EMBL/GenBank/DDBJ whole genome shotgun (WGS) entry which is preliminary data.</text>
</comment>
<evidence type="ECO:0000313" key="1">
    <source>
        <dbReference type="EMBL" id="MFD1361616.1"/>
    </source>
</evidence>
<dbReference type="Proteomes" id="UP001597178">
    <property type="component" value="Unassembled WGS sequence"/>
</dbReference>
<reference evidence="2" key="1">
    <citation type="journal article" date="2019" name="Int. J. Syst. Evol. Microbiol.">
        <title>The Global Catalogue of Microorganisms (GCM) 10K type strain sequencing project: providing services to taxonomists for standard genome sequencing and annotation.</title>
        <authorList>
            <consortium name="The Broad Institute Genomics Platform"/>
            <consortium name="The Broad Institute Genome Sequencing Center for Infectious Disease"/>
            <person name="Wu L."/>
            <person name="Ma J."/>
        </authorList>
    </citation>
    <scope>NUCLEOTIDE SEQUENCE [LARGE SCALE GENOMIC DNA]</scope>
    <source>
        <strain evidence="2">CCUG 54822</strain>
    </source>
</reference>
<accession>A0ABW3ZTF8</accession>
<dbReference type="RefSeq" id="WP_382399346.1">
    <property type="nucleotide sequence ID" value="NZ_JBHTNH010000016.1"/>
</dbReference>